<protein>
    <submittedName>
        <fullName evidence="1">7552_t:CDS:1</fullName>
    </submittedName>
</protein>
<organism evidence="1 2">
    <name type="scientific">Racocetra persica</name>
    <dbReference type="NCBI Taxonomy" id="160502"/>
    <lineage>
        <taxon>Eukaryota</taxon>
        <taxon>Fungi</taxon>
        <taxon>Fungi incertae sedis</taxon>
        <taxon>Mucoromycota</taxon>
        <taxon>Glomeromycotina</taxon>
        <taxon>Glomeromycetes</taxon>
        <taxon>Diversisporales</taxon>
        <taxon>Gigasporaceae</taxon>
        <taxon>Racocetra</taxon>
    </lineage>
</organism>
<accession>A0ACA9S4J2</accession>
<reference evidence="1" key="1">
    <citation type="submission" date="2021-06" db="EMBL/GenBank/DDBJ databases">
        <authorList>
            <person name="Kallberg Y."/>
            <person name="Tangrot J."/>
            <person name="Rosling A."/>
        </authorList>
    </citation>
    <scope>NUCLEOTIDE SEQUENCE</scope>
    <source>
        <strain evidence="1">MA461A</strain>
    </source>
</reference>
<evidence type="ECO:0000313" key="1">
    <source>
        <dbReference type="EMBL" id="CAG8826792.1"/>
    </source>
</evidence>
<proteinExistence type="predicted"/>
<name>A0ACA9S4J2_9GLOM</name>
<dbReference type="EMBL" id="CAJVQC010092776">
    <property type="protein sequence ID" value="CAG8826792.1"/>
    <property type="molecule type" value="Genomic_DNA"/>
</dbReference>
<feature type="non-terminal residue" evidence="1">
    <location>
        <position position="1"/>
    </location>
</feature>
<gene>
    <name evidence="1" type="ORF">RPERSI_LOCUS26810</name>
</gene>
<evidence type="ECO:0000313" key="2">
    <source>
        <dbReference type="Proteomes" id="UP000789920"/>
    </source>
</evidence>
<keyword evidence="2" id="KW-1185">Reference proteome</keyword>
<comment type="caution">
    <text evidence="1">The sequence shown here is derived from an EMBL/GenBank/DDBJ whole genome shotgun (WGS) entry which is preliminary data.</text>
</comment>
<sequence length="205" mass="23419">LRGNIYRKLGLSKKALTDYNQALKLNPNDANILINRSKTFLVQKQYSDALRDIEKFIYYGGELKASVLKNRGLIYAGLSRHNDAITDFTMSLEKNEKGSTFRHRAKVYQALKQYKEALADLNQALVLDDSDKESLIMRNQVYTQLNRFDDAIKGLTKTLSANPNDVNALSDRGRNYMALNKRYEAMIDIEKALSINPNHIQARLT</sequence>
<dbReference type="Proteomes" id="UP000789920">
    <property type="component" value="Unassembled WGS sequence"/>
</dbReference>
<feature type="non-terminal residue" evidence="1">
    <location>
        <position position="205"/>
    </location>
</feature>